<comment type="similarity">
    <text evidence="2">Belongs to the COG1 family.</text>
</comment>
<dbReference type="EnsemblPlants" id="Kaladp0024s0814.1.v1.1">
    <property type="protein sequence ID" value="Kaladp0024s0814.1.v1.1"/>
    <property type="gene ID" value="Kaladp0024s0814.v1.1"/>
</dbReference>
<evidence type="ECO:0000313" key="9">
    <source>
        <dbReference type="EnsemblPlants" id="Kaladp0024s0814.1.v1.1"/>
    </source>
</evidence>
<evidence type="ECO:0000313" key="10">
    <source>
        <dbReference type="Proteomes" id="UP000594263"/>
    </source>
</evidence>
<dbReference type="PANTHER" id="PTHR31658:SF0">
    <property type="entry name" value="CONSERVED OLIGOMERIC GOLGI COMPLEX SUBUNIT 1"/>
    <property type="match status" value="1"/>
</dbReference>
<evidence type="ECO:0000256" key="7">
    <source>
        <dbReference type="ARBA" id="ARBA00023136"/>
    </source>
</evidence>
<dbReference type="GO" id="GO:0015031">
    <property type="term" value="P:protein transport"/>
    <property type="evidence" value="ECO:0007669"/>
    <property type="project" value="UniProtKB-KW"/>
</dbReference>
<keyword evidence="7" id="KW-0472">Membrane</keyword>
<name>A0A7N0T875_KALFE</name>
<dbReference type="Pfam" id="PF08700">
    <property type="entry name" value="VPS51_Exo84_N"/>
    <property type="match status" value="1"/>
</dbReference>
<keyword evidence="4" id="KW-0813">Transport</keyword>
<evidence type="ECO:0000256" key="6">
    <source>
        <dbReference type="ARBA" id="ARBA00023034"/>
    </source>
</evidence>
<dbReference type="InterPro" id="IPR033370">
    <property type="entry name" value="COG1"/>
</dbReference>
<dbReference type="OMA" id="DNPRRQT"/>
<sequence length="1066" mass="118354">MTSPSSSATGAVRFSSANGEERLAGAGGVGYRDAESIFRTKPISEIRNVEVATKRQIQDKMEELRQLVGNRYRDLIDSADSIVYMKSSCESISTNIAAIHAGIRSLSESPVSQTPKLSGPNPLRVRIYGIACRVKYLVDTPENIWGCLDESMYLEAAARYVRAKHVHHALGSADNNILSKFPLLQHQWQIVESFKAQISQRSRERLLLDRPGLDINAYADALAAVAVIDELGPKQVITLFLDTRKSWITQRLSACLASPIPTSSASVEVFCEVLKIIQVSMSQVGELFLQVLSDMPVFYKVILSSPPASQLYGGIPNPDEEVRLWQSFRDKLESLMAMLDRDFIASTCSDWLRDCGGEIVSKIDGKCLVDTIVTGKELALAEKSIRQTIDSKEVLEGSLEWLKSVFGSEIVLPWRRTRELVLGNDADLWDEIFEEAFIQRIKVIIDVGFRKLAETVNVKDAVAAIVDPAQRSSLGGGVWFIDQNFKKFGTLSSKAPTDDNDFRGCIAAYFGPEVSRIRDAVDTSCQSILEDLLEFLESPKAALRMKDVIPYLQRKCYECMSTIIKDLKDELDHLCAIHNSGSSEQYSIPAVVIVEKSLFIGKLLFAFQNHSKHLPIILGPPRLWANESIFGGEKSSSLIRHPSLPISSPVSESRGRYPLSSPGRQSSVTSAALLGISDDTNLNLEELNHVMRDLCIKAHSLWISWVCNELSVILSEDLRRDDGLSSATPLRGWEKTVVKQEQTDGSHLEIEIDLPSMPSLYIISFLFRACEEIHRVGGHVLDKTILRNFATNLVKKVADVYGEFLSAMDADGFKISDEGVLQVMLDIRFSADVLSGGDAVKNEDLVKNLSKKSPFRRKHDQTKNESENRKQINKLINSLSQRLDPINWQTYEPYLWENEKQSYLRHAVLFGFFVQLNRMFTDTMQKLPTNSESNILRCSTVPRFKYLPISAPALSSRATNKVSVSTSSEDIASRNSWKSVTNGELSSKIDFDDSSSFGVATPLLKSFMQVGSRFGESTFKLGSILTDGQVGIFKDRSAAAMSTFGDILPVQAAGLLSSLTASRSDG</sequence>
<dbReference type="AlphaFoldDB" id="A0A7N0T875"/>
<evidence type="ECO:0000256" key="8">
    <source>
        <dbReference type="SAM" id="MobiDB-lite"/>
    </source>
</evidence>
<feature type="region of interest" description="Disordered" evidence="8">
    <location>
        <begin position="646"/>
        <end position="666"/>
    </location>
</feature>
<dbReference type="GO" id="GO:0000139">
    <property type="term" value="C:Golgi membrane"/>
    <property type="evidence" value="ECO:0007669"/>
    <property type="project" value="UniProtKB-SubCell"/>
</dbReference>
<dbReference type="Proteomes" id="UP000594263">
    <property type="component" value="Unplaced"/>
</dbReference>
<evidence type="ECO:0000256" key="4">
    <source>
        <dbReference type="ARBA" id="ARBA00022448"/>
    </source>
</evidence>
<evidence type="ECO:0000256" key="1">
    <source>
        <dbReference type="ARBA" id="ARBA00004395"/>
    </source>
</evidence>
<keyword evidence="6" id="KW-0333">Golgi apparatus</keyword>
<organism evidence="9 10">
    <name type="scientific">Kalanchoe fedtschenkoi</name>
    <name type="common">Lavender scallops</name>
    <name type="synonym">South American air plant</name>
    <dbReference type="NCBI Taxonomy" id="63787"/>
    <lineage>
        <taxon>Eukaryota</taxon>
        <taxon>Viridiplantae</taxon>
        <taxon>Streptophyta</taxon>
        <taxon>Embryophyta</taxon>
        <taxon>Tracheophyta</taxon>
        <taxon>Spermatophyta</taxon>
        <taxon>Magnoliopsida</taxon>
        <taxon>eudicotyledons</taxon>
        <taxon>Gunneridae</taxon>
        <taxon>Pentapetalae</taxon>
        <taxon>Saxifragales</taxon>
        <taxon>Crassulaceae</taxon>
        <taxon>Kalanchoe</taxon>
    </lineage>
</organism>
<dbReference type="GO" id="GO:0017119">
    <property type="term" value="C:Golgi transport complex"/>
    <property type="evidence" value="ECO:0007669"/>
    <property type="project" value="InterPro"/>
</dbReference>
<dbReference type="PANTHER" id="PTHR31658">
    <property type="entry name" value="CONSERVED OLIGOMERIC GOLGI COMPLEX SUBUNIT 1"/>
    <property type="match status" value="1"/>
</dbReference>
<dbReference type="Gramene" id="Kaladp0024s0814.1.v1.1">
    <property type="protein sequence ID" value="Kaladp0024s0814.1.v1.1"/>
    <property type="gene ID" value="Kaladp0024s0814.v1.1"/>
</dbReference>
<keyword evidence="10" id="KW-1185">Reference proteome</keyword>
<proteinExistence type="inferred from homology"/>
<dbReference type="GO" id="GO:0006891">
    <property type="term" value="P:intra-Golgi vesicle-mediated transport"/>
    <property type="evidence" value="ECO:0007669"/>
    <property type="project" value="InterPro"/>
</dbReference>
<evidence type="ECO:0000256" key="2">
    <source>
        <dbReference type="ARBA" id="ARBA00006653"/>
    </source>
</evidence>
<protein>
    <recommendedName>
        <fullName evidence="3">Conserved oligomeric Golgi complex subunit 1</fullName>
    </recommendedName>
</protein>
<reference evidence="9" key="1">
    <citation type="submission" date="2021-01" db="UniProtKB">
        <authorList>
            <consortium name="EnsemblPlants"/>
        </authorList>
    </citation>
    <scope>IDENTIFICATION</scope>
</reference>
<evidence type="ECO:0000256" key="5">
    <source>
        <dbReference type="ARBA" id="ARBA00022927"/>
    </source>
</evidence>
<evidence type="ECO:0000256" key="3">
    <source>
        <dbReference type="ARBA" id="ARBA00020978"/>
    </source>
</evidence>
<keyword evidence="5" id="KW-0653">Protein transport</keyword>
<comment type="subcellular location">
    <subcellularLocation>
        <location evidence="1">Golgi apparatus membrane</location>
        <topology evidence="1">Peripheral membrane protein</topology>
    </subcellularLocation>
</comment>
<accession>A0A7N0T875</accession>